<dbReference type="OrthoDB" id="5792512at2"/>
<keyword evidence="3" id="KW-0813">Transport</keyword>
<dbReference type="Proteomes" id="UP000215188">
    <property type="component" value="Unassembled WGS sequence"/>
</dbReference>
<gene>
    <name evidence="9" type="ORF">AOC33_00640</name>
</gene>
<feature type="transmembrane region" description="Helical" evidence="8">
    <location>
        <begin position="130"/>
        <end position="149"/>
    </location>
</feature>
<comment type="caution">
    <text evidence="9">The sequence shown here is derived from an EMBL/GenBank/DDBJ whole genome shotgun (WGS) entry which is preliminary data.</text>
</comment>
<dbReference type="GO" id="GO:0055085">
    <property type="term" value="P:transmembrane transport"/>
    <property type="evidence" value="ECO:0007669"/>
    <property type="project" value="TreeGrafter"/>
</dbReference>
<evidence type="ECO:0000256" key="2">
    <source>
        <dbReference type="ARBA" id="ARBA00009773"/>
    </source>
</evidence>
<dbReference type="InterPro" id="IPR002549">
    <property type="entry name" value="AI-2E-like"/>
</dbReference>
<comment type="similarity">
    <text evidence="2">Belongs to the autoinducer-2 exporter (AI-2E) (TC 2.A.86) family.</text>
</comment>
<evidence type="ECO:0000313" key="9">
    <source>
        <dbReference type="EMBL" id="OXL15640.1"/>
    </source>
</evidence>
<sequence>MASLLTTFLAAFILAYVLRPLYKSLVGLGAHKTVSAFLTVLIGFLGVFGLMVLFLSVLQKELPALRQQLPTWLEQIHKLTQPWLDSLALGFDLEKIQETIQTKVSAHLSNNADTLISHGLSTVLNSGQTIIGSIVGLVLIIFVVFYLIIQWEDFFKKMSPMIPPRWLGQTKQILVEIDELLSQYLRGQLLVIAVLSVYYSMGLYFLGVTGAIALGLFTGLAIFIPYIGYGVALILALLSALLQAETGVSILAVLALYIVGQTIESFFLTPKLVGEKIGLHPVLVVFALILFGGWFGFFGILLALPMSAIVLVLGRHLMIFYKNSSWYRGQS</sequence>
<evidence type="ECO:0000256" key="3">
    <source>
        <dbReference type="ARBA" id="ARBA00022448"/>
    </source>
</evidence>
<keyword evidence="10" id="KW-1185">Reference proteome</keyword>
<protein>
    <submittedName>
        <fullName evidence="9">AI-2E family transporter</fullName>
    </submittedName>
</protein>
<proteinExistence type="inferred from homology"/>
<evidence type="ECO:0000256" key="6">
    <source>
        <dbReference type="ARBA" id="ARBA00022989"/>
    </source>
</evidence>
<organism evidence="9 10">
    <name type="scientific">Polynucleobacter cosmopolitanus</name>
    <dbReference type="NCBI Taxonomy" id="351345"/>
    <lineage>
        <taxon>Bacteria</taxon>
        <taxon>Pseudomonadati</taxon>
        <taxon>Pseudomonadota</taxon>
        <taxon>Betaproteobacteria</taxon>
        <taxon>Burkholderiales</taxon>
        <taxon>Burkholderiaceae</taxon>
        <taxon>Polynucleobacter</taxon>
    </lineage>
</organism>
<dbReference type="AlphaFoldDB" id="A0A229FVF1"/>
<feature type="transmembrane region" description="Helical" evidence="8">
    <location>
        <begin position="223"/>
        <end position="242"/>
    </location>
</feature>
<evidence type="ECO:0000256" key="7">
    <source>
        <dbReference type="ARBA" id="ARBA00023136"/>
    </source>
</evidence>
<evidence type="ECO:0000256" key="8">
    <source>
        <dbReference type="SAM" id="Phobius"/>
    </source>
</evidence>
<dbReference type="RefSeq" id="WP_089514679.1">
    <property type="nucleotide sequence ID" value="NZ_NJGG01000001.1"/>
</dbReference>
<feature type="transmembrane region" description="Helical" evidence="8">
    <location>
        <begin position="36"/>
        <end position="58"/>
    </location>
</feature>
<dbReference type="PANTHER" id="PTHR21716:SF53">
    <property type="entry name" value="PERMEASE PERM-RELATED"/>
    <property type="match status" value="1"/>
</dbReference>
<reference evidence="9 10" key="1">
    <citation type="submission" date="2017-06" db="EMBL/GenBank/DDBJ databases">
        <title>Reclassification of a Polynucleobacter cosmopolitanus strain isolated from tropical Lake Victoria as Polynucleobacter victoriensis comb. nov.</title>
        <authorList>
            <person name="Hahn M.W."/>
        </authorList>
    </citation>
    <scope>NUCLEOTIDE SEQUENCE [LARGE SCALE GENOMIC DNA]</scope>
    <source>
        <strain evidence="9 10">MWH-MoIso2</strain>
    </source>
</reference>
<keyword evidence="6 8" id="KW-1133">Transmembrane helix</keyword>
<feature type="transmembrane region" description="Helical" evidence="8">
    <location>
        <begin position="189"/>
        <end position="216"/>
    </location>
</feature>
<evidence type="ECO:0000256" key="5">
    <source>
        <dbReference type="ARBA" id="ARBA00022692"/>
    </source>
</evidence>
<evidence type="ECO:0000256" key="4">
    <source>
        <dbReference type="ARBA" id="ARBA00022475"/>
    </source>
</evidence>
<accession>A0A229FVF1</accession>
<keyword evidence="4" id="KW-1003">Cell membrane</keyword>
<keyword evidence="7 8" id="KW-0472">Membrane</keyword>
<evidence type="ECO:0000313" key="10">
    <source>
        <dbReference type="Proteomes" id="UP000215188"/>
    </source>
</evidence>
<keyword evidence="5 8" id="KW-0812">Transmembrane</keyword>
<feature type="transmembrane region" description="Helical" evidence="8">
    <location>
        <begin position="248"/>
        <end position="267"/>
    </location>
</feature>
<dbReference type="PANTHER" id="PTHR21716">
    <property type="entry name" value="TRANSMEMBRANE PROTEIN"/>
    <property type="match status" value="1"/>
</dbReference>
<dbReference type="GO" id="GO:0005886">
    <property type="term" value="C:plasma membrane"/>
    <property type="evidence" value="ECO:0007669"/>
    <property type="project" value="UniProtKB-SubCell"/>
</dbReference>
<dbReference type="Pfam" id="PF01594">
    <property type="entry name" value="AI-2E_transport"/>
    <property type="match status" value="1"/>
</dbReference>
<comment type="subcellular location">
    <subcellularLocation>
        <location evidence="1">Cell membrane</location>
        <topology evidence="1">Multi-pass membrane protein</topology>
    </subcellularLocation>
</comment>
<name>A0A229FVF1_9BURK</name>
<dbReference type="EMBL" id="NJGG01000001">
    <property type="protein sequence ID" value="OXL15640.1"/>
    <property type="molecule type" value="Genomic_DNA"/>
</dbReference>
<feature type="transmembrane region" description="Helical" evidence="8">
    <location>
        <begin position="279"/>
        <end position="297"/>
    </location>
</feature>
<evidence type="ECO:0000256" key="1">
    <source>
        <dbReference type="ARBA" id="ARBA00004651"/>
    </source>
</evidence>